<dbReference type="AlphaFoldDB" id="A0A1I3RB41"/>
<proteinExistence type="predicted"/>
<gene>
    <name evidence="2" type="ORF">SAMN03080618_02926</name>
</gene>
<organism evidence="2 3">
    <name type="scientific">Aquamicrobium aerolatum DSM 21857</name>
    <dbReference type="NCBI Taxonomy" id="1121003"/>
    <lineage>
        <taxon>Bacteria</taxon>
        <taxon>Pseudomonadati</taxon>
        <taxon>Pseudomonadota</taxon>
        <taxon>Alphaproteobacteria</taxon>
        <taxon>Hyphomicrobiales</taxon>
        <taxon>Phyllobacteriaceae</taxon>
        <taxon>Aerobium</taxon>
    </lineage>
</organism>
<dbReference type="OrthoDB" id="5455653at2"/>
<dbReference type="RefSeq" id="WP_091523783.1">
    <property type="nucleotide sequence ID" value="NZ_FORF01000018.1"/>
</dbReference>
<evidence type="ECO:0000313" key="2">
    <source>
        <dbReference type="EMBL" id="SFJ42406.1"/>
    </source>
</evidence>
<evidence type="ECO:0000256" key="1">
    <source>
        <dbReference type="SAM" id="SignalP"/>
    </source>
</evidence>
<dbReference type="STRING" id="1121003.SAMN03080618_02926"/>
<dbReference type="Proteomes" id="UP000242763">
    <property type="component" value="Unassembled WGS sequence"/>
</dbReference>
<accession>A0A1I3RB41</accession>
<feature type="signal peptide" evidence="1">
    <location>
        <begin position="1"/>
        <end position="24"/>
    </location>
</feature>
<feature type="chain" id="PRO_5017452611" description="SnoaL-like domain-containing protein" evidence="1">
    <location>
        <begin position="25"/>
        <end position="144"/>
    </location>
</feature>
<sequence length="144" mass="15570">MRKSFLGMAAATLVALAAPLPVLANPVAEMNNTLDTLFGDHTRYHTFFDNLKKAVAAGDKSAVAAVIEYPFQVRIGGKSLKIRDAAHFIADYDQVITAKVKHALQGQTYETLFANWQGVMVGEGEIWFSGVGDADVIKVTAIND</sequence>
<keyword evidence="1" id="KW-0732">Signal</keyword>
<dbReference type="EMBL" id="FORF01000018">
    <property type="protein sequence ID" value="SFJ42406.1"/>
    <property type="molecule type" value="Genomic_DNA"/>
</dbReference>
<evidence type="ECO:0000313" key="3">
    <source>
        <dbReference type="Proteomes" id="UP000242763"/>
    </source>
</evidence>
<protein>
    <recommendedName>
        <fullName evidence="4">SnoaL-like domain-containing protein</fullName>
    </recommendedName>
</protein>
<keyword evidence="3" id="KW-1185">Reference proteome</keyword>
<reference evidence="3" key="1">
    <citation type="submission" date="2016-10" db="EMBL/GenBank/DDBJ databases">
        <authorList>
            <person name="Varghese N."/>
            <person name="Submissions S."/>
        </authorList>
    </citation>
    <scope>NUCLEOTIDE SEQUENCE [LARGE SCALE GENOMIC DNA]</scope>
    <source>
        <strain evidence="3">DSM 21857</strain>
    </source>
</reference>
<evidence type="ECO:0008006" key="4">
    <source>
        <dbReference type="Google" id="ProtNLM"/>
    </source>
</evidence>
<name>A0A1I3RB41_9HYPH</name>